<proteinExistence type="predicted"/>
<dbReference type="RefSeq" id="XP_020048037.1">
    <property type="nucleotide sequence ID" value="XM_020192903.1"/>
</dbReference>
<protein>
    <recommendedName>
        <fullName evidence="7">PH domain-containing protein</fullName>
    </recommendedName>
</protein>
<dbReference type="GO" id="GO:0005938">
    <property type="term" value="C:cell cortex"/>
    <property type="evidence" value="ECO:0007669"/>
    <property type="project" value="InterPro"/>
</dbReference>
<dbReference type="OrthoDB" id="2149224at2759"/>
<dbReference type="GO" id="GO:0005934">
    <property type="term" value="C:cellular bud tip"/>
    <property type="evidence" value="ECO:0007669"/>
    <property type="project" value="TreeGrafter"/>
</dbReference>
<dbReference type="CDD" id="cd13365">
    <property type="entry name" value="PH_PLC_plant-like"/>
    <property type="match status" value="1"/>
</dbReference>
<dbReference type="PANTHER" id="PTHR28190:SF1">
    <property type="entry name" value="NUCLEAR MIGRATION PROTEIN NUM1"/>
    <property type="match status" value="1"/>
</dbReference>
<evidence type="ECO:0008006" key="7">
    <source>
        <dbReference type="Google" id="ProtNLM"/>
    </source>
</evidence>
<keyword evidence="6" id="KW-1185">Reference proteome</keyword>
<dbReference type="InterPro" id="IPR000095">
    <property type="entry name" value="CRIB_dom"/>
</dbReference>
<dbReference type="Proteomes" id="UP000095038">
    <property type="component" value="Unassembled WGS sequence"/>
</dbReference>
<accession>A0A1D2VJI5</accession>
<feature type="coiled-coil region" evidence="1">
    <location>
        <begin position="141"/>
        <end position="267"/>
    </location>
</feature>
<dbReference type="GO" id="GO:0000226">
    <property type="term" value="P:microtubule cytoskeleton organization"/>
    <property type="evidence" value="ECO:0007669"/>
    <property type="project" value="TreeGrafter"/>
</dbReference>
<reference evidence="6" key="1">
    <citation type="submission" date="2016-05" db="EMBL/GenBank/DDBJ databases">
        <title>Comparative genomics of biotechnologically important yeasts.</title>
        <authorList>
            <consortium name="DOE Joint Genome Institute"/>
            <person name="Riley R."/>
            <person name="Haridas S."/>
            <person name="Wolfe K.H."/>
            <person name="Lopes M.R."/>
            <person name="Hittinger C.T."/>
            <person name="Goker M."/>
            <person name="Salamov A."/>
            <person name="Wisecaver J."/>
            <person name="Long T.M."/>
            <person name="Aerts A.L."/>
            <person name="Barry K."/>
            <person name="Choi C."/>
            <person name="Clum A."/>
            <person name="Coughlan A.Y."/>
            <person name="Deshpande S."/>
            <person name="Douglass A.P."/>
            <person name="Hanson S.J."/>
            <person name="Klenk H.-P."/>
            <person name="Labutti K."/>
            <person name="Lapidus A."/>
            <person name="Lindquist E."/>
            <person name="Lipzen A."/>
            <person name="Meier-Kolthoff J.P."/>
            <person name="Ohm R.A."/>
            <person name="Otillar R.P."/>
            <person name="Pangilinan J."/>
            <person name="Peng Y."/>
            <person name="Rokas A."/>
            <person name="Rosa C.A."/>
            <person name="Scheuner C."/>
            <person name="Sibirny A.A."/>
            <person name="Slot J.C."/>
            <person name="Stielow J.B."/>
            <person name="Sun H."/>
            <person name="Kurtzman C.P."/>
            <person name="Blackwell M."/>
            <person name="Grigoriev I.V."/>
            <person name="Jeffries T.W."/>
        </authorList>
    </citation>
    <scope>NUCLEOTIDE SEQUENCE [LARGE SCALE GENOMIC DNA]</scope>
    <source>
        <strain evidence="6">DSM 1968</strain>
    </source>
</reference>
<evidence type="ECO:0000259" key="4">
    <source>
        <dbReference type="PROSITE" id="PS50108"/>
    </source>
</evidence>
<dbReference type="EMBL" id="KV454478">
    <property type="protein sequence ID" value="ODV61730.1"/>
    <property type="molecule type" value="Genomic_DNA"/>
</dbReference>
<dbReference type="PROSITE" id="PS50108">
    <property type="entry name" value="CRIB"/>
    <property type="match status" value="1"/>
</dbReference>
<feature type="coiled-coil region" evidence="1">
    <location>
        <begin position="484"/>
        <end position="548"/>
    </location>
</feature>
<dbReference type="InParanoid" id="A0A1D2VJI5"/>
<dbReference type="Pfam" id="PF12814">
    <property type="entry name" value="Mcp5_PH"/>
    <property type="match status" value="1"/>
</dbReference>
<dbReference type="GeneID" id="30966539"/>
<dbReference type="GO" id="GO:0005739">
    <property type="term" value="C:mitochondrion"/>
    <property type="evidence" value="ECO:0007669"/>
    <property type="project" value="TreeGrafter"/>
</dbReference>
<name>A0A1D2VJI5_9ASCO</name>
<dbReference type="InterPro" id="IPR053005">
    <property type="entry name" value="Nuclear_Pos-Cytoskel_Interact"/>
</dbReference>
<dbReference type="SMART" id="SM00233">
    <property type="entry name" value="PH"/>
    <property type="match status" value="1"/>
</dbReference>
<dbReference type="GO" id="GO:0032065">
    <property type="term" value="P:maintenance of protein location in cell cortex"/>
    <property type="evidence" value="ECO:0007669"/>
    <property type="project" value="InterPro"/>
</dbReference>
<dbReference type="SUPFAM" id="SSF50729">
    <property type="entry name" value="PH domain-like"/>
    <property type="match status" value="1"/>
</dbReference>
<dbReference type="PROSITE" id="PS50003">
    <property type="entry name" value="PH_DOMAIN"/>
    <property type="match status" value="1"/>
</dbReference>
<dbReference type="GO" id="GO:0005543">
    <property type="term" value="F:phospholipid binding"/>
    <property type="evidence" value="ECO:0007669"/>
    <property type="project" value="InterPro"/>
</dbReference>
<feature type="domain" description="CRIB" evidence="4">
    <location>
        <begin position="659"/>
        <end position="672"/>
    </location>
</feature>
<dbReference type="InterPro" id="IPR001849">
    <property type="entry name" value="PH_domain"/>
</dbReference>
<dbReference type="InterPro" id="IPR024774">
    <property type="entry name" value="PH_dom-Mcp5-type"/>
</dbReference>
<keyword evidence="1" id="KW-0175">Coiled coil</keyword>
<evidence type="ECO:0000313" key="5">
    <source>
        <dbReference type="EMBL" id="ODV61730.1"/>
    </source>
</evidence>
<dbReference type="STRING" id="1344418.A0A1D2VJI5"/>
<dbReference type="PANTHER" id="PTHR28190">
    <property type="entry name" value="NUCLEAR MIGRATION PROTEIN NUM1"/>
    <property type="match status" value="1"/>
</dbReference>
<feature type="coiled-coil region" evidence="1">
    <location>
        <begin position="400"/>
        <end position="455"/>
    </location>
</feature>
<feature type="domain" description="PH" evidence="3">
    <location>
        <begin position="700"/>
        <end position="812"/>
    </location>
</feature>
<organism evidence="5 6">
    <name type="scientific">Ascoidea rubescens DSM 1968</name>
    <dbReference type="NCBI Taxonomy" id="1344418"/>
    <lineage>
        <taxon>Eukaryota</taxon>
        <taxon>Fungi</taxon>
        <taxon>Dikarya</taxon>
        <taxon>Ascomycota</taxon>
        <taxon>Saccharomycotina</taxon>
        <taxon>Saccharomycetes</taxon>
        <taxon>Ascoideaceae</taxon>
        <taxon>Ascoidea</taxon>
    </lineage>
</organism>
<evidence type="ECO:0000313" key="6">
    <source>
        <dbReference type="Proteomes" id="UP000095038"/>
    </source>
</evidence>
<evidence type="ECO:0000256" key="2">
    <source>
        <dbReference type="SAM" id="MobiDB-lite"/>
    </source>
</evidence>
<feature type="compositionally biased region" description="Low complexity" evidence="2">
    <location>
        <begin position="355"/>
        <end position="366"/>
    </location>
</feature>
<gene>
    <name evidence="5" type="ORF">ASCRUDRAFT_75021</name>
</gene>
<dbReference type="GO" id="GO:0015631">
    <property type="term" value="F:tubulin binding"/>
    <property type="evidence" value="ECO:0007669"/>
    <property type="project" value="TreeGrafter"/>
</dbReference>
<sequence>MSLFSRKINQKYNFSSLSDSSATLDSSIRFSTTSSNFSGISTYSINSTTTANQSIVHKSNLFPNSNQNQNQNQNVLLLVSNSKTIDINKDLNFTLALSKNLAIESRKLQVDNFKNLKKINSLKKEVKELKKINETDFSCKIRDLTNSNNNLNLKILNLNTTIDKLTSELSISQDSYILLNSQFNNYKSNTTNNYDELNKKYIALNIENQNLNVKIEDLQNLKRIEKESINIAIIDLEKNVLKLSQQLNLKNNEIQKLNKKLNYYQNDQEFTESLVENYIHQNNLILLNSIDYNQLKQIQYQFQVQLKNLNTPRNLDDEMLLSDNESFKSTNDSEYIGENKYIIESNIINNSSILKSDDSNNNQNNNDIDKINHIDNSDNISNLNAKDLSDINRKSLKMTSKLLDNENSHLKANIKSLEKKLDTISSEYDQLLNSKSLIIEEKDKLSKDLKELTTRFNSLFLRNVTLKNQNKGLNSELIASNCEKNTLSIKNKQLETEIKELSNKFESFKADSDFDLLTKNFIRLEDDYSRLSQKYKSLLKEKTFLELKYGSSENIVGSDISKNSQLSKTSTESDLEALDAFSASFENSNLKNLKSENLLEIILNGRNDSADNAQKIDPIPLPVKNTNNERVELLEFNDSVDDLKTVLNNDDSITIASGISLPKNIKHNSHLGPEEARSLLATMNNESVVSLESNIGSITQTVIGEFLYKYYRTLGPLSVISENRHKRFFWVHPYTLTLYWSDGNPICDDPTNTRVKAIAISGVESVEDNNPLPPGLYHRSIVIYSGYLEIKISCPSKERYNVWLNSLQFLIEKNPNKPKPSTTSGYMNTFKKTRSRSQLLLISRKHLVPLRNNKFNNVLEHIPENEATIKLRRSASYSGMNLNIKSSPKNKSGFF</sequence>
<evidence type="ECO:0000259" key="3">
    <source>
        <dbReference type="PROSITE" id="PS50003"/>
    </source>
</evidence>
<dbReference type="AlphaFoldDB" id="A0A1D2VJI5"/>
<feature type="region of interest" description="Disordered" evidence="2">
    <location>
        <begin position="355"/>
        <end position="374"/>
    </location>
</feature>
<evidence type="ECO:0000256" key="1">
    <source>
        <dbReference type="SAM" id="Coils"/>
    </source>
</evidence>